<proteinExistence type="predicted"/>
<dbReference type="AlphaFoldDB" id="A0A8T2SYK3"/>
<dbReference type="EMBL" id="CM035421">
    <property type="protein sequence ID" value="KAH7387168.1"/>
    <property type="molecule type" value="Genomic_DNA"/>
</dbReference>
<keyword evidence="2" id="KW-1185">Reference proteome</keyword>
<dbReference type="Proteomes" id="UP000825935">
    <property type="component" value="Chromosome 16"/>
</dbReference>
<evidence type="ECO:0000313" key="2">
    <source>
        <dbReference type="Proteomes" id="UP000825935"/>
    </source>
</evidence>
<organism evidence="1 2">
    <name type="scientific">Ceratopteris richardii</name>
    <name type="common">Triangle waterfern</name>
    <dbReference type="NCBI Taxonomy" id="49495"/>
    <lineage>
        <taxon>Eukaryota</taxon>
        <taxon>Viridiplantae</taxon>
        <taxon>Streptophyta</taxon>
        <taxon>Embryophyta</taxon>
        <taxon>Tracheophyta</taxon>
        <taxon>Polypodiopsida</taxon>
        <taxon>Polypodiidae</taxon>
        <taxon>Polypodiales</taxon>
        <taxon>Pteridineae</taxon>
        <taxon>Pteridaceae</taxon>
        <taxon>Parkerioideae</taxon>
        <taxon>Ceratopteris</taxon>
    </lineage>
</organism>
<comment type="caution">
    <text evidence="1">The sequence shown here is derived from an EMBL/GenBank/DDBJ whole genome shotgun (WGS) entry which is preliminary data.</text>
</comment>
<accession>A0A8T2SYK3</accession>
<protein>
    <submittedName>
        <fullName evidence="1">Uncharacterized protein</fullName>
    </submittedName>
</protein>
<evidence type="ECO:0000313" key="1">
    <source>
        <dbReference type="EMBL" id="KAH7387168.1"/>
    </source>
</evidence>
<name>A0A8T2SYK3_CERRI</name>
<gene>
    <name evidence="1" type="ORF">KP509_16G008900</name>
</gene>
<sequence>MYGCVSRRSESACSRPSTPFLLFVISMTLTVIPHAAQSARDGLRLHGRSRDTCTQIVCNLNHRDGDKHAAASLQSHETPLLRLRRSLPLVSRQLRGVPPSAPTTPHN</sequence>
<reference evidence="1" key="1">
    <citation type="submission" date="2021-08" db="EMBL/GenBank/DDBJ databases">
        <title>WGS assembly of Ceratopteris richardii.</title>
        <authorList>
            <person name="Marchant D.B."/>
            <person name="Chen G."/>
            <person name="Jenkins J."/>
            <person name="Shu S."/>
            <person name="Leebens-Mack J."/>
            <person name="Grimwood J."/>
            <person name="Schmutz J."/>
            <person name="Soltis P."/>
            <person name="Soltis D."/>
            <person name="Chen Z.-H."/>
        </authorList>
    </citation>
    <scope>NUCLEOTIDE SEQUENCE</scope>
    <source>
        <strain evidence="1">Whitten #5841</strain>
        <tissue evidence="1">Leaf</tissue>
    </source>
</reference>